<evidence type="ECO:0000313" key="2">
    <source>
        <dbReference type="Proteomes" id="UP000603227"/>
    </source>
</evidence>
<sequence>MVGAYGVVFPATPAGTEAAVAGYEKKGIDVSAFTEPVADTENFRTFSYPITNYAADVTALMKPAMEDIYGNSAPVSGLDETNAQINLILDQ</sequence>
<accession>A0A919GJS0</accession>
<organism evidence="1 2">
    <name type="scientific">Streptomyces capitiformicae</name>
    <dbReference type="NCBI Taxonomy" id="2014920"/>
    <lineage>
        <taxon>Bacteria</taxon>
        <taxon>Bacillati</taxon>
        <taxon>Actinomycetota</taxon>
        <taxon>Actinomycetes</taxon>
        <taxon>Kitasatosporales</taxon>
        <taxon>Streptomycetaceae</taxon>
        <taxon>Streptomyces</taxon>
    </lineage>
</organism>
<dbReference type="AlphaFoldDB" id="A0A919GJS0"/>
<evidence type="ECO:0000313" key="1">
    <source>
        <dbReference type="EMBL" id="GHH85793.1"/>
    </source>
</evidence>
<protein>
    <submittedName>
        <fullName evidence="1">Uncharacterized protein</fullName>
    </submittedName>
</protein>
<dbReference type="Proteomes" id="UP000603227">
    <property type="component" value="Unassembled WGS sequence"/>
</dbReference>
<keyword evidence="2" id="KW-1185">Reference proteome</keyword>
<dbReference type="EMBL" id="BNAT01000005">
    <property type="protein sequence ID" value="GHH85793.1"/>
    <property type="molecule type" value="Genomic_DNA"/>
</dbReference>
<reference evidence="1" key="2">
    <citation type="submission" date="2020-09" db="EMBL/GenBank/DDBJ databases">
        <authorList>
            <person name="Sun Q."/>
            <person name="Zhou Y."/>
        </authorList>
    </citation>
    <scope>NUCLEOTIDE SEQUENCE</scope>
    <source>
        <strain evidence="1">CGMCC 4.7403</strain>
    </source>
</reference>
<proteinExistence type="predicted"/>
<comment type="caution">
    <text evidence="1">The sequence shown here is derived from an EMBL/GenBank/DDBJ whole genome shotgun (WGS) entry which is preliminary data.</text>
</comment>
<name>A0A919GJS0_9ACTN</name>
<gene>
    <name evidence="1" type="ORF">GCM10017771_20230</name>
</gene>
<reference evidence="1" key="1">
    <citation type="journal article" date="2014" name="Int. J. Syst. Evol. Microbiol.">
        <title>Complete genome sequence of Corynebacterium casei LMG S-19264T (=DSM 44701T), isolated from a smear-ripened cheese.</title>
        <authorList>
            <consortium name="US DOE Joint Genome Institute (JGI-PGF)"/>
            <person name="Walter F."/>
            <person name="Albersmeier A."/>
            <person name="Kalinowski J."/>
            <person name="Ruckert C."/>
        </authorList>
    </citation>
    <scope>NUCLEOTIDE SEQUENCE</scope>
    <source>
        <strain evidence="1">CGMCC 4.7403</strain>
    </source>
</reference>